<feature type="transmembrane region" description="Helical" evidence="1">
    <location>
        <begin position="12"/>
        <end position="29"/>
    </location>
</feature>
<proteinExistence type="predicted"/>
<keyword evidence="3" id="KW-1185">Reference proteome</keyword>
<dbReference type="EMBL" id="JBHTAS010000001">
    <property type="protein sequence ID" value="MFC7139415.1"/>
    <property type="molecule type" value="Genomic_DNA"/>
</dbReference>
<dbReference type="RefSeq" id="WP_274325004.1">
    <property type="nucleotide sequence ID" value="NZ_CP118158.1"/>
</dbReference>
<reference evidence="2 3" key="1">
    <citation type="journal article" date="2019" name="Int. J. Syst. Evol. Microbiol.">
        <title>The Global Catalogue of Microorganisms (GCM) 10K type strain sequencing project: providing services to taxonomists for standard genome sequencing and annotation.</title>
        <authorList>
            <consortium name="The Broad Institute Genomics Platform"/>
            <consortium name="The Broad Institute Genome Sequencing Center for Infectious Disease"/>
            <person name="Wu L."/>
            <person name="Ma J."/>
        </authorList>
    </citation>
    <scope>NUCLEOTIDE SEQUENCE [LARGE SCALE GENOMIC DNA]</scope>
    <source>
        <strain evidence="2 3">XZYJT29</strain>
    </source>
</reference>
<gene>
    <name evidence="2" type="ORF">ACFQMA_06130</name>
</gene>
<keyword evidence="1" id="KW-1133">Transmembrane helix</keyword>
<evidence type="ECO:0000313" key="3">
    <source>
        <dbReference type="Proteomes" id="UP001596432"/>
    </source>
</evidence>
<accession>A0ABD5Y125</accession>
<organism evidence="2 3">
    <name type="scientific">Halosimplex aquaticum</name>
    <dbReference type="NCBI Taxonomy" id="3026162"/>
    <lineage>
        <taxon>Archaea</taxon>
        <taxon>Methanobacteriati</taxon>
        <taxon>Methanobacteriota</taxon>
        <taxon>Stenosarchaea group</taxon>
        <taxon>Halobacteria</taxon>
        <taxon>Halobacteriales</taxon>
        <taxon>Haloarculaceae</taxon>
        <taxon>Halosimplex</taxon>
    </lineage>
</organism>
<comment type="caution">
    <text evidence="2">The sequence shown here is derived from an EMBL/GenBank/DDBJ whole genome shotgun (WGS) entry which is preliminary data.</text>
</comment>
<dbReference type="InterPro" id="IPR055708">
    <property type="entry name" value="DUF7284"/>
</dbReference>
<dbReference type="Proteomes" id="UP001596432">
    <property type="component" value="Unassembled WGS sequence"/>
</dbReference>
<protein>
    <submittedName>
        <fullName evidence="2">Uncharacterized protein</fullName>
    </submittedName>
</protein>
<dbReference type="GeneID" id="78819671"/>
<name>A0ABD5Y125_9EURY</name>
<keyword evidence="1" id="KW-0812">Transmembrane</keyword>
<sequence>MDVRASSTAFDTVIFVLLVGVAVGVLAGVDARSVDGDRIAEETADVLATSTTEVTYTRSVTVESSSLLGGTESQSVAVTRTARGTHAQLLAAAAVSTPSLDGSPLVGAGRELREESRVAAERVLHTREANVQVAVAWRPYPGATLASSFAVGDAPPSDADVSITTVSAASGLPNVTTEARRAAGRGGYGGVATVVARSVVDGLFSPSEMRAALYSEGPDRALTAHRYRRASDALGVETADLVRPRGVDAANRKLTRALAERLRADMRERFETPEAAARAIRTHQVRLVVRTWSP</sequence>
<evidence type="ECO:0000313" key="2">
    <source>
        <dbReference type="EMBL" id="MFC7139415.1"/>
    </source>
</evidence>
<keyword evidence="1" id="KW-0472">Membrane</keyword>
<dbReference type="Pfam" id="PF23955">
    <property type="entry name" value="DUF7284"/>
    <property type="match status" value="1"/>
</dbReference>
<evidence type="ECO:0000256" key="1">
    <source>
        <dbReference type="SAM" id="Phobius"/>
    </source>
</evidence>
<dbReference type="AlphaFoldDB" id="A0ABD5Y125"/>